<keyword evidence="7 14" id="KW-0028">Amino-acid biosynthesis</keyword>
<evidence type="ECO:0000313" key="16">
    <source>
        <dbReference type="EMBL" id="EMA37684.1"/>
    </source>
</evidence>
<comment type="catalytic activity">
    <reaction evidence="13 14">
        <text>shikimate + ATP = 3-phosphoshikimate + ADP + H(+)</text>
        <dbReference type="Rhea" id="RHEA:13121"/>
        <dbReference type="ChEBI" id="CHEBI:15378"/>
        <dbReference type="ChEBI" id="CHEBI:30616"/>
        <dbReference type="ChEBI" id="CHEBI:36208"/>
        <dbReference type="ChEBI" id="CHEBI:145989"/>
        <dbReference type="ChEBI" id="CHEBI:456216"/>
        <dbReference type="EC" id="2.7.1.71"/>
    </reaction>
</comment>
<keyword evidence="10 14" id="KW-0418">Kinase</keyword>
<dbReference type="InterPro" id="IPR020568">
    <property type="entry name" value="Ribosomal_Su5_D2-typ_SF"/>
</dbReference>
<keyword evidence="11 14" id="KW-0067">ATP-binding</keyword>
<evidence type="ECO:0000256" key="1">
    <source>
        <dbReference type="ARBA" id="ARBA00004496"/>
    </source>
</evidence>
<gene>
    <name evidence="14" type="primary">aroK</name>
    <name evidence="16" type="ORF">C447_11950</name>
</gene>
<dbReference type="GO" id="GO:0009073">
    <property type="term" value="P:aromatic amino acid family biosynthetic process"/>
    <property type="evidence" value="ECO:0007669"/>
    <property type="project" value="UniProtKB-KW"/>
</dbReference>
<keyword evidence="9 14" id="KW-0547">Nucleotide-binding</keyword>
<feature type="binding site" evidence="14">
    <location>
        <begin position="84"/>
        <end position="94"/>
    </location>
    <ligand>
        <name>ATP</name>
        <dbReference type="ChEBI" id="CHEBI:30616"/>
    </ligand>
</feature>
<organism evidence="16 17">
    <name type="scientific">Halococcus hamelinensis 100A6</name>
    <dbReference type="NCBI Taxonomy" id="1132509"/>
    <lineage>
        <taxon>Archaea</taxon>
        <taxon>Methanobacteriati</taxon>
        <taxon>Methanobacteriota</taxon>
        <taxon>Stenosarchaea group</taxon>
        <taxon>Halobacteria</taxon>
        <taxon>Halobacteriales</taxon>
        <taxon>Halococcaceae</taxon>
        <taxon>Halococcus</taxon>
    </lineage>
</organism>
<keyword evidence="8 14" id="KW-0808">Transferase</keyword>
<keyword evidence="6 14" id="KW-0963">Cytoplasm</keyword>
<dbReference type="PANTHER" id="PTHR20861:SF3">
    <property type="entry name" value="SHIKIMATE KINASE"/>
    <property type="match status" value="1"/>
</dbReference>
<dbReference type="GO" id="GO:0008652">
    <property type="term" value="P:amino acid biosynthetic process"/>
    <property type="evidence" value="ECO:0007669"/>
    <property type="project" value="UniProtKB-KW"/>
</dbReference>
<accession>M0LZ97</accession>
<dbReference type="InterPro" id="IPR006204">
    <property type="entry name" value="GHMP_kinase_N_dom"/>
</dbReference>
<dbReference type="SUPFAM" id="SSF54211">
    <property type="entry name" value="Ribosomal protein S5 domain 2-like"/>
    <property type="match status" value="1"/>
</dbReference>
<evidence type="ECO:0000256" key="11">
    <source>
        <dbReference type="ARBA" id="ARBA00022840"/>
    </source>
</evidence>
<evidence type="ECO:0000256" key="13">
    <source>
        <dbReference type="ARBA" id="ARBA00048567"/>
    </source>
</evidence>
<evidence type="ECO:0000256" key="14">
    <source>
        <dbReference type="HAMAP-Rule" id="MF_00370"/>
    </source>
</evidence>
<protein>
    <recommendedName>
        <fullName evidence="5 14">Shikimate kinase</fullName>
        <shortName evidence="14">SK</shortName>
        <ecNumber evidence="4 14">2.7.1.71</ecNumber>
    </recommendedName>
</protein>
<dbReference type="PATRIC" id="fig|1132509.6.peg.2719"/>
<dbReference type="AlphaFoldDB" id="M0LZ97"/>
<dbReference type="OrthoDB" id="9602at2157"/>
<evidence type="ECO:0000256" key="5">
    <source>
        <dbReference type="ARBA" id="ARBA00013853"/>
    </source>
</evidence>
<dbReference type="GO" id="GO:0005737">
    <property type="term" value="C:cytoplasm"/>
    <property type="evidence" value="ECO:0007669"/>
    <property type="project" value="UniProtKB-SubCell"/>
</dbReference>
<dbReference type="Proteomes" id="UP000011566">
    <property type="component" value="Unassembled WGS sequence"/>
</dbReference>
<dbReference type="GO" id="GO:0005524">
    <property type="term" value="F:ATP binding"/>
    <property type="evidence" value="ECO:0007669"/>
    <property type="project" value="UniProtKB-UniRule"/>
</dbReference>
<evidence type="ECO:0000256" key="10">
    <source>
        <dbReference type="ARBA" id="ARBA00022777"/>
    </source>
</evidence>
<evidence type="ECO:0000256" key="2">
    <source>
        <dbReference type="ARBA" id="ARBA00004842"/>
    </source>
</evidence>
<dbReference type="RefSeq" id="WP_007694162.1">
    <property type="nucleotide sequence ID" value="NZ_AJRK01000047.1"/>
</dbReference>
<dbReference type="HAMAP" id="MF_00370">
    <property type="entry name" value="Shik_kinase_arch"/>
    <property type="match status" value="1"/>
</dbReference>
<evidence type="ECO:0000256" key="12">
    <source>
        <dbReference type="ARBA" id="ARBA00023141"/>
    </source>
</evidence>
<dbReference type="InterPro" id="IPR014721">
    <property type="entry name" value="Ribsml_uS5_D2-typ_fold_subgr"/>
</dbReference>
<evidence type="ECO:0000256" key="6">
    <source>
        <dbReference type="ARBA" id="ARBA00022490"/>
    </source>
</evidence>
<feature type="domain" description="GHMP kinase N-terminal" evidence="15">
    <location>
        <begin position="57"/>
        <end position="145"/>
    </location>
</feature>
<name>M0LZ97_9EURY</name>
<comment type="subcellular location">
    <subcellularLocation>
        <location evidence="1 14">Cytoplasm</location>
    </subcellularLocation>
</comment>
<dbReference type="GO" id="GO:0009423">
    <property type="term" value="P:chorismate biosynthetic process"/>
    <property type="evidence" value="ECO:0007669"/>
    <property type="project" value="UniProtKB-UniRule"/>
</dbReference>
<dbReference type="InterPro" id="IPR010189">
    <property type="entry name" value="SK_arc"/>
</dbReference>
<comment type="similarity">
    <text evidence="3 14">Belongs to the GHMP kinase family. Archaeal shikimate kinase subfamily.</text>
</comment>
<dbReference type="EC" id="2.7.1.71" evidence="4 14"/>
<proteinExistence type="inferred from homology"/>
<evidence type="ECO:0000256" key="9">
    <source>
        <dbReference type="ARBA" id="ARBA00022741"/>
    </source>
</evidence>
<dbReference type="GO" id="GO:0004765">
    <property type="term" value="F:shikimate kinase activity"/>
    <property type="evidence" value="ECO:0007669"/>
    <property type="project" value="UniProtKB-UniRule"/>
</dbReference>
<evidence type="ECO:0000256" key="3">
    <source>
        <dbReference type="ARBA" id="ARBA00010202"/>
    </source>
</evidence>
<comment type="pathway">
    <text evidence="2 14">Metabolic intermediate biosynthesis; chorismate biosynthesis; chorismate from D-erythrose 4-phosphate and phosphoenolpyruvate: step 5/7.</text>
</comment>
<keyword evidence="17" id="KW-1185">Reference proteome</keyword>
<dbReference type="PIRSF" id="PIRSF005758">
    <property type="entry name" value="Shikimt_kin_arch"/>
    <property type="match status" value="1"/>
</dbReference>
<keyword evidence="12 14" id="KW-0057">Aromatic amino acid biosynthesis</keyword>
<dbReference type="EMBL" id="AOMB01000033">
    <property type="protein sequence ID" value="EMA37684.1"/>
    <property type="molecule type" value="Genomic_DNA"/>
</dbReference>
<dbReference type="eggNOG" id="arCOG01025">
    <property type="taxonomic scope" value="Archaea"/>
</dbReference>
<evidence type="ECO:0000256" key="4">
    <source>
        <dbReference type="ARBA" id="ARBA00012154"/>
    </source>
</evidence>
<dbReference type="Pfam" id="PF00288">
    <property type="entry name" value="GHMP_kinases_N"/>
    <property type="match status" value="1"/>
</dbReference>
<reference evidence="16 17" key="1">
    <citation type="journal article" date="2014" name="PLoS Genet.">
        <title>Phylogenetically driven sequencing of extremely halophilic archaea reveals strategies for static and dynamic osmo-response.</title>
        <authorList>
            <person name="Becker E.A."/>
            <person name="Seitzer P.M."/>
            <person name="Tritt A."/>
            <person name="Larsen D."/>
            <person name="Krusor M."/>
            <person name="Yao A.I."/>
            <person name="Wu D."/>
            <person name="Madern D."/>
            <person name="Eisen J.A."/>
            <person name="Darling A.E."/>
            <person name="Facciotti M.T."/>
        </authorList>
    </citation>
    <scope>NUCLEOTIDE SEQUENCE [LARGE SCALE GENOMIC DNA]</scope>
    <source>
        <strain evidence="16 17">100A6</strain>
    </source>
</reference>
<sequence>MEGHASAPGAGTILNALATGTGGAFAIDRETTAAVELTDDHSITGAIEGAPDADTYLIERCVELVVEEYGDGEGGRVRTESEVPMAAGLKSSSAAANAVVLATLNALGREIPREAALDLGIRAAKDAGITITGCAAGARASMFGGAVLADNTTTELLHTGEVDWDVLIWMPDERAFSADADIERCERVAPLADLVADLAFDGAYERAMTVNGFAFCAALDFPTDPLLDALPHAAGTSLSGSGSSYTAVGEREALEKVQEAWDDYEGDTWLTTTRTDGARMG</sequence>
<dbReference type="PANTHER" id="PTHR20861">
    <property type="entry name" value="HOMOSERINE/4-DIPHOSPHOCYTIDYL-2-C-METHYL-D-ERYTHRITOL KINASE"/>
    <property type="match status" value="1"/>
</dbReference>
<dbReference type="NCBIfam" id="TIGR01920">
    <property type="entry name" value="Shik_kin_archae"/>
    <property type="match status" value="1"/>
</dbReference>
<dbReference type="Gene3D" id="3.30.230.10">
    <property type="match status" value="1"/>
</dbReference>
<evidence type="ECO:0000313" key="17">
    <source>
        <dbReference type="Proteomes" id="UP000011566"/>
    </source>
</evidence>
<evidence type="ECO:0000259" key="15">
    <source>
        <dbReference type="Pfam" id="PF00288"/>
    </source>
</evidence>
<comment type="caution">
    <text evidence="16">The sequence shown here is derived from an EMBL/GenBank/DDBJ whole genome shotgun (WGS) entry which is preliminary data.</text>
</comment>
<evidence type="ECO:0000256" key="7">
    <source>
        <dbReference type="ARBA" id="ARBA00022605"/>
    </source>
</evidence>
<dbReference type="UniPathway" id="UPA00053">
    <property type="reaction ID" value="UER00088"/>
</dbReference>
<evidence type="ECO:0000256" key="8">
    <source>
        <dbReference type="ARBA" id="ARBA00022679"/>
    </source>
</evidence>